<accession>A0A6G3MJ93</accession>
<dbReference type="Gene3D" id="3.60.20.10">
    <property type="entry name" value="Glutamine Phosphoribosylpyrophosphate, subunit 1, domain 1"/>
    <property type="match status" value="1"/>
</dbReference>
<keyword evidence="1 4" id="KW-0963">Cytoplasm</keyword>
<dbReference type="AlphaFoldDB" id="A0A6G3MJ93"/>
<keyword evidence="3 4" id="KW-0539">Nucleus</keyword>
<dbReference type="GO" id="GO:0005839">
    <property type="term" value="C:proteasome core complex"/>
    <property type="evidence" value="ECO:0007669"/>
    <property type="project" value="InterPro"/>
</dbReference>
<dbReference type="InterPro" id="IPR035206">
    <property type="entry name" value="Proteasome_beta2"/>
</dbReference>
<evidence type="ECO:0000313" key="5">
    <source>
        <dbReference type="EMBL" id="NDJ94031.1"/>
    </source>
</evidence>
<comment type="subunit">
    <text evidence="4">Component of the proteasome complex.</text>
</comment>
<name>A0A6G3MJ93_HENSL</name>
<dbReference type="CDD" id="cd03758">
    <property type="entry name" value="proteasome_beta_type_2"/>
    <property type="match status" value="1"/>
</dbReference>
<dbReference type="PROSITE" id="PS00854">
    <property type="entry name" value="PROTEASOME_BETA_1"/>
    <property type="match status" value="1"/>
</dbReference>
<comment type="subcellular location">
    <subcellularLocation>
        <location evidence="4">Cytoplasm</location>
    </subcellularLocation>
    <subcellularLocation>
        <location evidence="4">Nucleus</location>
    </subcellularLocation>
</comment>
<evidence type="ECO:0000256" key="2">
    <source>
        <dbReference type="ARBA" id="ARBA00022942"/>
    </source>
</evidence>
<dbReference type="Pfam" id="PF00227">
    <property type="entry name" value="Proteasome"/>
    <property type="match status" value="1"/>
</dbReference>
<evidence type="ECO:0000256" key="3">
    <source>
        <dbReference type="ARBA" id="ARBA00023242"/>
    </source>
</evidence>
<dbReference type="GO" id="GO:0005737">
    <property type="term" value="C:cytoplasm"/>
    <property type="evidence" value="ECO:0007669"/>
    <property type="project" value="UniProtKB-SubCell"/>
</dbReference>
<dbReference type="InterPro" id="IPR023333">
    <property type="entry name" value="Proteasome_suB-type"/>
</dbReference>
<keyword evidence="2 4" id="KW-0647">Proteasome</keyword>
<dbReference type="GO" id="GO:0010498">
    <property type="term" value="P:proteasomal protein catabolic process"/>
    <property type="evidence" value="ECO:0007669"/>
    <property type="project" value="InterPro"/>
</dbReference>
<organism evidence="5">
    <name type="scientific">Henneguya salminicola</name>
    <name type="common">Myxosporean</name>
    <dbReference type="NCBI Taxonomy" id="69463"/>
    <lineage>
        <taxon>Eukaryota</taxon>
        <taxon>Metazoa</taxon>
        <taxon>Cnidaria</taxon>
        <taxon>Myxozoa</taxon>
        <taxon>Myxosporea</taxon>
        <taxon>Bivalvulida</taxon>
        <taxon>Platysporina</taxon>
        <taxon>Myxobolidae</taxon>
        <taxon>Henneguya</taxon>
    </lineage>
</organism>
<comment type="similarity">
    <text evidence="4">Belongs to the peptidase T1B family.</text>
</comment>
<comment type="function">
    <text evidence="4">Component of the proteasome, a multicatalytic proteinase complex which is characterized by its ability to cleave peptides with Arg, Phe, Tyr, Leu, and Glu adjacent to the leaving group at neutral or slightly basic pH. The proteasome has an ATP-dependent proteolytic activity.</text>
</comment>
<dbReference type="PROSITE" id="PS51476">
    <property type="entry name" value="PROTEASOME_BETA_2"/>
    <property type="match status" value="1"/>
</dbReference>
<dbReference type="InterPro" id="IPR029055">
    <property type="entry name" value="Ntn_hydrolases_N"/>
</dbReference>
<dbReference type="GO" id="GO:0005634">
    <property type="term" value="C:nucleus"/>
    <property type="evidence" value="ECO:0007669"/>
    <property type="project" value="UniProtKB-SubCell"/>
</dbReference>
<dbReference type="InterPro" id="IPR016050">
    <property type="entry name" value="Proteasome_bsu_CS"/>
</dbReference>
<protein>
    <recommendedName>
        <fullName evidence="4">Proteasome subunit beta</fullName>
    </recommendedName>
</protein>
<reference evidence="5" key="1">
    <citation type="submission" date="2018-11" db="EMBL/GenBank/DDBJ databases">
        <title>Henneguya salminicola genome and transcriptome.</title>
        <authorList>
            <person name="Yahalomi D."/>
            <person name="Atkinson S.D."/>
            <person name="Neuhof M."/>
            <person name="Chang E.S."/>
            <person name="Philippe H."/>
            <person name="Cartwright P."/>
            <person name="Bartholomew J.L."/>
            <person name="Huchon D."/>
        </authorList>
    </citation>
    <scope>NUCLEOTIDE SEQUENCE</scope>
    <source>
        <strain evidence="5">Hz1</strain>
        <tissue evidence="5">Whole</tissue>
    </source>
</reference>
<dbReference type="SUPFAM" id="SSF56235">
    <property type="entry name" value="N-terminal nucleophile aminohydrolases (Ntn hydrolases)"/>
    <property type="match status" value="1"/>
</dbReference>
<proteinExistence type="inferred from homology"/>
<evidence type="ECO:0000256" key="4">
    <source>
        <dbReference type="RuleBase" id="RU004203"/>
    </source>
</evidence>
<sequence length="198" mass="22467">MEFLIGIQFNDFVLLASDRRKSRSILTMKDDADKMYKLSEHNMMITSGEGADDVNFSEYIQRNIKLQILQTDIEPTIHNVANFTRHELAKSLRTRHMYAANMLIAGWDSNQGCSLYSLDYLGSLVKVPFGCHGHASAFALSALDRFYRPDMNINEAVQLLSVILKDIQKRFVVNIPKLLVRAVGREGISMINPELTVN</sequence>
<evidence type="ECO:0000256" key="1">
    <source>
        <dbReference type="ARBA" id="ARBA00022490"/>
    </source>
</evidence>
<dbReference type="PANTHER" id="PTHR32194">
    <property type="entry name" value="METALLOPROTEASE TLDD"/>
    <property type="match status" value="1"/>
</dbReference>
<dbReference type="InterPro" id="IPR001353">
    <property type="entry name" value="Proteasome_sua/b"/>
</dbReference>
<dbReference type="EMBL" id="GHBP01006138">
    <property type="protein sequence ID" value="NDJ94031.1"/>
    <property type="molecule type" value="Transcribed_RNA"/>
</dbReference>
<dbReference type="PANTHER" id="PTHR32194:SF2">
    <property type="entry name" value="PROTEASOME SUBUNIT BETA TYPE-1"/>
    <property type="match status" value="1"/>
</dbReference>